<evidence type="ECO:0008006" key="3">
    <source>
        <dbReference type="Google" id="ProtNLM"/>
    </source>
</evidence>
<dbReference type="InterPro" id="IPR023213">
    <property type="entry name" value="CAT-like_dom_sf"/>
</dbReference>
<accession>A0A3R7P3I4</accession>
<dbReference type="SUPFAM" id="SSF52777">
    <property type="entry name" value="CoA-dependent acyltransferases"/>
    <property type="match status" value="2"/>
</dbReference>
<reference evidence="1 2" key="2">
    <citation type="submission" date="2019-01" db="EMBL/GenBank/DDBJ databases">
        <title>The decoding of complex shrimp genome reveals the adaptation for benthos swimmer, frequently molting mechanism and breeding impact on genome.</title>
        <authorList>
            <person name="Sun Y."/>
            <person name="Gao Y."/>
            <person name="Yu Y."/>
        </authorList>
    </citation>
    <scope>NUCLEOTIDE SEQUENCE [LARGE SCALE GENOMIC DNA]</scope>
    <source>
        <tissue evidence="1">Muscle</tissue>
    </source>
</reference>
<protein>
    <recommendedName>
        <fullName evidence="3">Condensation domain-containing protein</fullName>
    </recommendedName>
</protein>
<organism evidence="1 2">
    <name type="scientific">Penaeus vannamei</name>
    <name type="common">Whiteleg shrimp</name>
    <name type="synonym">Litopenaeus vannamei</name>
    <dbReference type="NCBI Taxonomy" id="6689"/>
    <lineage>
        <taxon>Eukaryota</taxon>
        <taxon>Metazoa</taxon>
        <taxon>Ecdysozoa</taxon>
        <taxon>Arthropoda</taxon>
        <taxon>Crustacea</taxon>
        <taxon>Multicrustacea</taxon>
        <taxon>Malacostraca</taxon>
        <taxon>Eumalacostraca</taxon>
        <taxon>Eucarida</taxon>
        <taxon>Decapoda</taxon>
        <taxon>Dendrobranchiata</taxon>
        <taxon>Penaeoidea</taxon>
        <taxon>Penaeidae</taxon>
        <taxon>Penaeus</taxon>
    </lineage>
</organism>
<reference evidence="1 2" key="1">
    <citation type="submission" date="2018-04" db="EMBL/GenBank/DDBJ databases">
        <authorList>
            <person name="Zhang X."/>
            <person name="Yuan J."/>
            <person name="Li F."/>
            <person name="Xiang J."/>
        </authorList>
    </citation>
    <scope>NUCLEOTIDE SEQUENCE [LARGE SCALE GENOMIC DNA]</scope>
    <source>
        <tissue evidence="1">Muscle</tissue>
    </source>
</reference>
<dbReference type="Proteomes" id="UP000283509">
    <property type="component" value="Unassembled WGS sequence"/>
</dbReference>
<comment type="caution">
    <text evidence="1">The sequence shown here is derived from an EMBL/GenBank/DDBJ whole genome shotgun (WGS) entry which is preliminary data.</text>
</comment>
<sequence>MEKANGKWLWKKTETEKLFEPFAVSYQLTIVTRKPLLEEQVIRTLTHFHRKVPLLRTCFGERDGEAWLREMTEEIIDFELLTDNIKDQDLHAKLQGYNFNTEIGPLWCVKLRPESHSSAECVFREGTSGFPHMYSLFLGINHAITDGTTNAIVCGFLIQILDDVLAGKEINDEEQLGIFISDEKTVKAMREQVAFVKDNPEVLRTLEEDHRKLQERHSILKNTFKGVAKEGARTAFLTKDLNTETTAAFIKRCRAEGVTVNSAFIGIANFALVDLLAQGGLVQESYSIRNAHVVNTRRYMEGDASQYLGCHIAIQNVIHETPRNFSENFWSYAKPIHDEFQTKIKSGFPLQVEGTKDLMPKTSDFDTTFEFDYCITNMGDVTQRLTEGGDQVQIPIPYHLLEDSESLSPFLLRRFRFPITILEDSESLSPYLNPITILEDSESKIPRRFPITILEGRFRNYSPSKIPRFRILITILEDSESLSPFSLRRFQSPTFLPQKTKMASNVKWMWKTTSTEIFYEPFGTCYEITLVTRKLEEQLAERTSISTIGVRVAGCGLMFLGDNVP</sequence>
<dbReference type="EMBL" id="QCYY01001898">
    <property type="protein sequence ID" value="ROT74434.1"/>
    <property type="molecule type" value="Genomic_DNA"/>
</dbReference>
<dbReference type="OrthoDB" id="6370308at2759"/>
<name>A0A3R7P3I4_PENVA</name>
<evidence type="ECO:0000313" key="1">
    <source>
        <dbReference type="EMBL" id="ROT74434.1"/>
    </source>
</evidence>
<keyword evidence="2" id="KW-1185">Reference proteome</keyword>
<dbReference type="Gene3D" id="3.30.559.30">
    <property type="entry name" value="Nonribosomal peptide synthetase, condensation domain"/>
    <property type="match status" value="1"/>
</dbReference>
<dbReference type="Gene3D" id="3.30.559.10">
    <property type="entry name" value="Chloramphenicol acetyltransferase-like domain"/>
    <property type="match status" value="1"/>
</dbReference>
<evidence type="ECO:0000313" key="2">
    <source>
        <dbReference type="Proteomes" id="UP000283509"/>
    </source>
</evidence>
<proteinExistence type="predicted"/>
<gene>
    <name evidence="1" type="ORF">C7M84_007053</name>
</gene>
<dbReference type="AlphaFoldDB" id="A0A3R7P3I4"/>